<feature type="domain" description="Attractin/MKLN-like beta-propeller" evidence="3">
    <location>
        <begin position="2"/>
        <end position="161"/>
    </location>
</feature>
<accession>A0A812VYN7</accession>
<dbReference type="Pfam" id="PF24981">
    <property type="entry name" value="Beta-prop_ATRN-LZTR1"/>
    <property type="match status" value="1"/>
</dbReference>
<dbReference type="EMBL" id="CAJNIZ010043111">
    <property type="protein sequence ID" value="CAE7650028.1"/>
    <property type="molecule type" value="Genomic_DNA"/>
</dbReference>
<dbReference type="InterPro" id="IPR056737">
    <property type="entry name" value="Beta-prop_ATRN-MKLN-like"/>
</dbReference>
<evidence type="ECO:0000259" key="3">
    <source>
        <dbReference type="Pfam" id="PF24981"/>
    </source>
</evidence>
<gene>
    <name evidence="4" type="primary">gefF</name>
    <name evidence="4" type="ORF">SPIL2461_LOCUS17337</name>
</gene>
<organism evidence="4 5">
    <name type="scientific">Symbiodinium pilosum</name>
    <name type="common">Dinoflagellate</name>
    <dbReference type="NCBI Taxonomy" id="2952"/>
    <lineage>
        <taxon>Eukaryota</taxon>
        <taxon>Sar</taxon>
        <taxon>Alveolata</taxon>
        <taxon>Dinophyceae</taxon>
        <taxon>Suessiales</taxon>
        <taxon>Symbiodiniaceae</taxon>
        <taxon>Symbiodinium</taxon>
    </lineage>
</organism>
<reference evidence="4" key="1">
    <citation type="submission" date="2021-02" db="EMBL/GenBank/DDBJ databases">
        <authorList>
            <person name="Dougan E. K."/>
            <person name="Rhodes N."/>
            <person name="Thang M."/>
            <person name="Chan C."/>
        </authorList>
    </citation>
    <scope>NUCLEOTIDE SEQUENCE</scope>
</reference>
<dbReference type="PANTHER" id="PTHR23244">
    <property type="entry name" value="KELCH REPEAT DOMAIN"/>
    <property type="match status" value="1"/>
</dbReference>
<proteinExistence type="predicted"/>
<dbReference type="PANTHER" id="PTHR23244:SF456">
    <property type="entry name" value="MULTIPLE EPIDERMAL GROWTH FACTOR-LIKE DOMAINS PROTEIN 8"/>
    <property type="match status" value="1"/>
</dbReference>
<keyword evidence="1" id="KW-0880">Kelch repeat</keyword>
<keyword evidence="2" id="KW-0677">Repeat</keyword>
<protein>
    <submittedName>
        <fullName evidence="4">GefF protein</fullName>
    </submittedName>
</protein>
<dbReference type="AlphaFoldDB" id="A0A812VYN7"/>
<comment type="caution">
    <text evidence="4">The sequence shown here is derived from an EMBL/GenBank/DDBJ whole genome shotgun (WGS) entry which is preliminary data.</text>
</comment>
<evidence type="ECO:0000313" key="4">
    <source>
        <dbReference type="EMBL" id="CAE7650028.1"/>
    </source>
</evidence>
<dbReference type="OrthoDB" id="10251809at2759"/>
<dbReference type="Gene3D" id="2.120.10.80">
    <property type="entry name" value="Kelch-type beta propeller"/>
    <property type="match status" value="1"/>
</dbReference>
<evidence type="ECO:0000256" key="2">
    <source>
        <dbReference type="ARBA" id="ARBA00022737"/>
    </source>
</evidence>
<dbReference type="InterPro" id="IPR015915">
    <property type="entry name" value="Kelch-typ_b-propeller"/>
</dbReference>
<dbReference type="SUPFAM" id="SSF117281">
    <property type="entry name" value="Kelch motif"/>
    <property type="match status" value="1"/>
</dbReference>
<sequence>MPSYNKINVLYFYSKSLNAWSVKSSTGAPAARHMHTAVLRTPQRMLYVFAGGTRDIHSSATGQLFSDLFGYDVAADSWTQLTSHATPRALHTAVWDTASDRMIIYGGEADDSSKTKLGDVLEYDPGSDTWSSPTVTTEPNARSGHVAVWDVTSAVMLMCCGHGDVSVYNPFVSSSEQHYNDLWSYSNSAGWVELVDFGSFTPRRELAAVWDANTRSLLAYGGRFTSGELDSMFYYSSTTDSSYQETVAGPVHEYPYINYNNFYRFHGDFHNLEQHNMDEKQLFYHDRQHNINKQLYF</sequence>
<evidence type="ECO:0000256" key="1">
    <source>
        <dbReference type="ARBA" id="ARBA00022441"/>
    </source>
</evidence>
<keyword evidence="5" id="KW-1185">Reference proteome</keyword>
<dbReference type="Proteomes" id="UP000649617">
    <property type="component" value="Unassembled WGS sequence"/>
</dbReference>
<name>A0A812VYN7_SYMPI</name>
<evidence type="ECO:0000313" key="5">
    <source>
        <dbReference type="Proteomes" id="UP000649617"/>
    </source>
</evidence>